<dbReference type="GO" id="GO:0009425">
    <property type="term" value="C:bacterial-type flagellum basal body"/>
    <property type="evidence" value="ECO:0007669"/>
    <property type="project" value="InterPro"/>
</dbReference>
<reference evidence="3 4" key="1">
    <citation type="submission" date="2019-03" db="EMBL/GenBank/DDBJ databases">
        <title>Genomic Encyclopedia of Type Strains, Phase IV (KMG-IV): sequencing the most valuable type-strain genomes for metagenomic binning, comparative biology and taxonomic classification.</title>
        <authorList>
            <person name="Goeker M."/>
        </authorList>
    </citation>
    <scope>NUCLEOTIDE SEQUENCE [LARGE SCALE GENOMIC DNA]</scope>
    <source>
        <strain evidence="3 4">DSM 19345</strain>
    </source>
</reference>
<keyword evidence="3" id="KW-0966">Cell projection</keyword>
<protein>
    <submittedName>
        <fullName evidence="3">Flagellar motor switch protein FliN/FliY</fullName>
    </submittedName>
</protein>
<dbReference type="EMBL" id="SMAK01000002">
    <property type="protein sequence ID" value="TCT12769.1"/>
    <property type="molecule type" value="Genomic_DNA"/>
</dbReference>
<comment type="similarity">
    <text evidence="1">Belongs to the FliN/MopA/SpaO family.</text>
</comment>
<evidence type="ECO:0000259" key="2">
    <source>
        <dbReference type="Pfam" id="PF01052"/>
    </source>
</evidence>
<name>A0A4R3MFX4_9HYPH</name>
<organism evidence="3 4">
    <name type="scientific">Tepidamorphus gemmatus</name>
    <dbReference type="NCBI Taxonomy" id="747076"/>
    <lineage>
        <taxon>Bacteria</taxon>
        <taxon>Pseudomonadati</taxon>
        <taxon>Pseudomonadota</taxon>
        <taxon>Alphaproteobacteria</taxon>
        <taxon>Hyphomicrobiales</taxon>
        <taxon>Tepidamorphaceae</taxon>
        <taxon>Tepidamorphus</taxon>
    </lineage>
</organism>
<evidence type="ECO:0000313" key="4">
    <source>
        <dbReference type="Proteomes" id="UP000295678"/>
    </source>
</evidence>
<keyword evidence="4" id="KW-1185">Reference proteome</keyword>
<evidence type="ECO:0000313" key="3">
    <source>
        <dbReference type="EMBL" id="TCT12769.1"/>
    </source>
</evidence>
<dbReference type="AlphaFoldDB" id="A0A4R3MFX4"/>
<dbReference type="SUPFAM" id="SSF101801">
    <property type="entry name" value="Surface presentation of antigens (SPOA)"/>
    <property type="match status" value="1"/>
</dbReference>
<dbReference type="InterPro" id="IPR001543">
    <property type="entry name" value="FliN-like_C"/>
</dbReference>
<dbReference type="InterPro" id="IPR001172">
    <property type="entry name" value="FliN_T3SS_HrcQb"/>
</dbReference>
<dbReference type="Proteomes" id="UP000295678">
    <property type="component" value="Unassembled WGS sequence"/>
</dbReference>
<dbReference type="Gene3D" id="2.30.330.10">
    <property type="entry name" value="SpoA-like"/>
    <property type="match status" value="1"/>
</dbReference>
<dbReference type="Pfam" id="PF01052">
    <property type="entry name" value="FliMN_C"/>
    <property type="match status" value="1"/>
</dbReference>
<accession>A0A4R3MFX4</accession>
<dbReference type="GO" id="GO:0003774">
    <property type="term" value="F:cytoskeletal motor activity"/>
    <property type="evidence" value="ECO:0007669"/>
    <property type="project" value="InterPro"/>
</dbReference>
<keyword evidence="3" id="KW-0969">Cilium</keyword>
<comment type="caution">
    <text evidence="3">The sequence shown here is derived from an EMBL/GenBank/DDBJ whole genome shotgun (WGS) entry which is preliminary data.</text>
</comment>
<proteinExistence type="inferred from homology"/>
<dbReference type="RefSeq" id="WP_132805525.1">
    <property type="nucleotide sequence ID" value="NZ_SMAK01000002.1"/>
</dbReference>
<dbReference type="PRINTS" id="PR00956">
    <property type="entry name" value="FLGMOTORFLIN"/>
</dbReference>
<dbReference type="OrthoDB" id="7433116at2"/>
<keyword evidence="3" id="KW-0282">Flagellum</keyword>
<gene>
    <name evidence="3" type="ORF">EDC22_102456</name>
</gene>
<evidence type="ECO:0000256" key="1">
    <source>
        <dbReference type="ARBA" id="ARBA00009226"/>
    </source>
</evidence>
<sequence>MSTIESVSVALAVQLGCATMPVHQLLRMGRGAVIALDSRESDDVVLLANNVPIAEGQVLVQGEKITVSITRMLPLASDRRRT</sequence>
<feature type="domain" description="Flagellar motor switch protein FliN-like C-terminal" evidence="2">
    <location>
        <begin position="4"/>
        <end position="73"/>
    </location>
</feature>
<dbReference type="GO" id="GO:0071973">
    <property type="term" value="P:bacterial-type flagellum-dependent cell motility"/>
    <property type="evidence" value="ECO:0007669"/>
    <property type="project" value="InterPro"/>
</dbReference>
<dbReference type="InterPro" id="IPR036429">
    <property type="entry name" value="SpoA-like_sf"/>
</dbReference>
<dbReference type="GO" id="GO:0006935">
    <property type="term" value="P:chemotaxis"/>
    <property type="evidence" value="ECO:0007669"/>
    <property type="project" value="InterPro"/>
</dbReference>